<feature type="transmembrane region" description="Helical" evidence="1">
    <location>
        <begin position="67"/>
        <end position="86"/>
    </location>
</feature>
<organism evidence="2 3">
    <name type="scientific">Rousettus aegyptiacus</name>
    <name type="common">Egyptian fruit bat</name>
    <name type="synonym">Pteropus aegyptiacus</name>
    <dbReference type="NCBI Taxonomy" id="9407"/>
    <lineage>
        <taxon>Eukaryota</taxon>
        <taxon>Metazoa</taxon>
        <taxon>Chordata</taxon>
        <taxon>Craniata</taxon>
        <taxon>Vertebrata</taxon>
        <taxon>Euteleostomi</taxon>
        <taxon>Mammalia</taxon>
        <taxon>Eutheria</taxon>
        <taxon>Laurasiatheria</taxon>
        <taxon>Chiroptera</taxon>
        <taxon>Yinpterochiroptera</taxon>
        <taxon>Pteropodoidea</taxon>
        <taxon>Pteropodidae</taxon>
        <taxon>Rousettinae</taxon>
        <taxon>Rousettus</taxon>
    </lineage>
</organism>
<keyword evidence="1" id="KW-1133">Transmembrane helix</keyword>
<name>A0A7J8H200_ROUAE</name>
<evidence type="ECO:0000313" key="3">
    <source>
        <dbReference type="Proteomes" id="UP000593571"/>
    </source>
</evidence>
<keyword evidence="1" id="KW-0812">Transmembrane</keyword>
<proteinExistence type="predicted"/>
<comment type="caution">
    <text evidence="2">The sequence shown here is derived from an EMBL/GenBank/DDBJ whole genome shotgun (WGS) entry which is preliminary data.</text>
</comment>
<evidence type="ECO:0000313" key="2">
    <source>
        <dbReference type="EMBL" id="KAF6465975.1"/>
    </source>
</evidence>
<feature type="transmembrane region" description="Helical" evidence="1">
    <location>
        <begin position="6"/>
        <end position="39"/>
    </location>
</feature>
<gene>
    <name evidence="2" type="ORF">HJG63_011318</name>
</gene>
<protein>
    <submittedName>
        <fullName evidence="2">Uncharacterized protein</fullName>
    </submittedName>
</protein>
<reference evidence="2 3" key="1">
    <citation type="journal article" date="2020" name="Nature">
        <title>Six reference-quality genomes reveal evolution of bat adaptations.</title>
        <authorList>
            <person name="Jebb D."/>
            <person name="Huang Z."/>
            <person name="Pippel M."/>
            <person name="Hughes G.M."/>
            <person name="Lavrichenko K."/>
            <person name="Devanna P."/>
            <person name="Winkler S."/>
            <person name="Jermiin L.S."/>
            <person name="Skirmuntt E.C."/>
            <person name="Katzourakis A."/>
            <person name="Burkitt-Gray L."/>
            <person name="Ray D.A."/>
            <person name="Sullivan K.A.M."/>
            <person name="Roscito J.G."/>
            <person name="Kirilenko B.M."/>
            <person name="Davalos L.M."/>
            <person name="Corthals A.P."/>
            <person name="Power M.L."/>
            <person name="Jones G."/>
            <person name="Ransome R.D."/>
            <person name="Dechmann D.K.N."/>
            <person name="Locatelli A.G."/>
            <person name="Puechmaille S.J."/>
            <person name="Fedrigo O."/>
            <person name="Jarvis E.D."/>
            <person name="Hiller M."/>
            <person name="Vernes S.C."/>
            <person name="Myers E.W."/>
            <person name="Teeling E.C."/>
        </authorList>
    </citation>
    <scope>NUCLEOTIDE SEQUENCE [LARGE SCALE GENOMIC DNA]</scope>
    <source>
        <strain evidence="2">MRouAeg1</strain>
        <tissue evidence="2">Muscle</tissue>
    </source>
</reference>
<sequence>MVDDVGHLFICLFAICVSSLVNCLFMCFAHFLIGLVCNVELQEVFIYSRYKFFVRYVICKYFTEQKVLILTRLTHQFFLLICFVLKKLICSLLNLDVWVYSFIMVRKFSAMISLIFSFLSPHKWSIKMDTLFDTSFI</sequence>
<keyword evidence="3" id="KW-1185">Reference proteome</keyword>
<dbReference type="AlphaFoldDB" id="A0A7J8H200"/>
<dbReference type="Proteomes" id="UP000593571">
    <property type="component" value="Unassembled WGS sequence"/>
</dbReference>
<feature type="transmembrane region" description="Helical" evidence="1">
    <location>
        <begin position="98"/>
        <end position="119"/>
    </location>
</feature>
<evidence type="ECO:0000256" key="1">
    <source>
        <dbReference type="SAM" id="Phobius"/>
    </source>
</evidence>
<accession>A0A7J8H200</accession>
<keyword evidence="1" id="KW-0472">Membrane</keyword>
<dbReference type="EMBL" id="JACASE010000005">
    <property type="protein sequence ID" value="KAF6465975.1"/>
    <property type="molecule type" value="Genomic_DNA"/>
</dbReference>